<evidence type="ECO:0000256" key="8">
    <source>
        <dbReference type="ARBA" id="ARBA00023315"/>
    </source>
</evidence>
<accession>A0ABT0JYZ4</accession>
<dbReference type="Gene3D" id="2.160.10.10">
    <property type="entry name" value="Hexapeptide repeat proteins"/>
    <property type="match status" value="1"/>
</dbReference>
<feature type="compositionally biased region" description="Gly residues" evidence="10">
    <location>
        <begin position="1"/>
        <end position="18"/>
    </location>
</feature>
<dbReference type="Pfam" id="PF00132">
    <property type="entry name" value="Hexapep"/>
    <property type="match status" value="1"/>
</dbReference>
<dbReference type="CDD" id="cd03354">
    <property type="entry name" value="LbH_SAT"/>
    <property type="match status" value="1"/>
</dbReference>
<proteinExistence type="inferred from homology"/>
<dbReference type="InterPro" id="IPR001451">
    <property type="entry name" value="Hexapep"/>
</dbReference>
<dbReference type="NCBIfam" id="NF041874">
    <property type="entry name" value="EPS_EpsC"/>
    <property type="match status" value="1"/>
</dbReference>
<feature type="compositionally biased region" description="Low complexity" evidence="10">
    <location>
        <begin position="261"/>
        <end position="277"/>
    </location>
</feature>
<evidence type="ECO:0000256" key="10">
    <source>
        <dbReference type="SAM" id="MobiDB-lite"/>
    </source>
</evidence>
<comment type="catalytic activity">
    <reaction evidence="9">
        <text>L-serine + acetyl-CoA = O-acetyl-L-serine + CoA</text>
        <dbReference type="Rhea" id="RHEA:24560"/>
        <dbReference type="ChEBI" id="CHEBI:33384"/>
        <dbReference type="ChEBI" id="CHEBI:57287"/>
        <dbReference type="ChEBI" id="CHEBI:57288"/>
        <dbReference type="ChEBI" id="CHEBI:58340"/>
        <dbReference type="EC" id="2.3.1.30"/>
    </reaction>
</comment>
<dbReference type="EMBL" id="JALKFT010000011">
    <property type="protein sequence ID" value="MCK9876770.1"/>
    <property type="molecule type" value="Genomic_DNA"/>
</dbReference>
<evidence type="ECO:0000256" key="1">
    <source>
        <dbReference type="ARBA" id="ARBA00004876"/>
    </source>
</evidence>
<evidence type="ECO:0000256" key="7">
    <source>
        <dbReference type="ARBA" id="ARBA00023192"/>
    </source>
</evidence>
<feature type="compositionally biased region" description="Gly residues" evidence="10">
    <location>
        <begin position="295"/>
        <end position="318"/>
    </location>
</feature>
<evidence type="ECO:0000256" key="2">
    <source>
        <dbReference type="ARBA" id="ARBA00007274"/>
    </source>
</evidence>
<feature type="region of interest" description="Disordered" evidence="10">
    <location>
        <begin position="261"/>
        <end position="340"/>
    </location>
</feature>
<dbReference type="InterPro" id="IPR011004">
    <property type="entry name" value="Trimer_LpxA-like_sf"/>
</dbReference>
<sequence>MSASGVGSGSGSASGAGAGARPAAATDRAATSGSTGPRLTAARLGGLGRAGLGQLRRDLRAARDRDPAARSSLEVALCYPGVHALWAYRVNHWLWTHGLPLPARVGATVARALTGAEIHPGAQVGDGVFIDHATGVVIGETAEVGNDVTIYHGVTLGGTSLEPTKRHPTIGDRVVIGAGAKVLGPFTVGADSRIGANAVVVRKVPPGAVVVGVPGQIITRSRPQPAHHDDSLPDPLGLSLQSLLTRVDRLEATAALQAATATATTAGADGDASSGATGTTGSGDGGAARPARTGGAPGIGRAAGVGGSGGRGRSGSGGNPPRVTIRPPKGGVWQGEDFAI</sequence>
<keyword evidence="7" id="KW-0198">Cysteine biosynthesis</keyword>
<evidence type="ECO:0000256" key="4">
    <source>
        <dbReference type="ARBA" id="ARBA00018522"/>
    </source>
</evidence>
<dbReference type="InterPro" id="IPR045304">
    <property type="entry name" value="LbH_SAT"/>
</dbReference>
<comment type="caution">
    <text evidence="11">The sequence shown here is derived from an EMBL/GenBank/DDBJ whole genome shotgun (WGS) entry which is preliminary data.</text>
</comment>
<evidence type="ECO:0000256" key="9">
    <source>
        <dbReference type="ARBA" id="ARBA00049486"/>
    </source>
</evidence>
<organism evidence="11 12">
    <name type="scientific">Frankia umida</name>
    <dbReference type="NCBI Taxonomy" id="573489"/>
    <lineage>
        <taxon>Bacteria</taxon>
        <taxon>Bacillati</taxon>
        <taxon>Actinomycetota</taxon>
        <taxon>Actinomycetes</taxon>
        <taxon>Frankiales</taxon>
        <taxon>Frankiaceae</taxon>
        <taxon>Frankia</taxon>
    </lineage>
</organism>
<keyword evidence="12" id="KW-1185">Reference proteome</keyword>
<dbReference type="NCBIfam" id="TIGR01172">
    <property type="entry name" value="cysE"/>
    <property type="match status" value="1"/>
</dbReference>
<dbReference type="EC" id="2.3.1.30" evidence="3"/>
<feature type="region of interest" description="Disordered" evidence="10">
    <location>
        <begin position="1"/>
        <end position="40"/>
    </location>
</feature>
<evidence type="ECO:0000313" key="11">
    <source>
        <dbReference type="EMBL" id="MCK9876770.1"/>
    </source>
</evidence>
<name>A0ABT0JYZ4_9ACTN</name>
<dbReference type="GO" id="GO:0009001">
    <property type="term" value="F:serine O-acetyltransferase activity"/>
    <property type="evidence" value="ECO:0007669"/>
    <property type="project" value="UniProtKB-EC"/>
</dbReference>
<keyword evidence="8 11" id="KW-0012">Acyltransferase</keyword>
<dbReference type="InterPro" id="IPR053376">
    <property type="entry name" value="Serine_acetyltransferase"/>
</dbReference>
<dbReference type="SUPFAM" id="SSF51161">
    <property type="entry name" value="Trimeric LpxA-like enzymes"/>
    <property type="match status" value="1"/>
</dbReference>
<comment type="pathway">
    <text evidence="1">Amino-acid biosynthesis; L-cysteine biosynthesis; L-cysteine from L-serine: step 1/2.</text>
</comment>
<reference evidence="11 12" key="1">
    <citation type="submission" date="2022-04" db="EMBL/GenBank/DDBJ databases">
        <title>Genome diversity in the genus Frankia.</title>
        <authorList>
            <person name="Carlos-Shanley C."/>
            <person name="Hahn D."/>
        </authorList>
    </citation>
    <scope>NUCLEOTIDE SEQUENCE [LARGE SCALE GENOMIC DNA]</scope>
    <source>
        <strain evidence="11 12">Ag45/Mut15</strain>
    </source>
</reference>
<comment type="similarity">
    <text evidence="2">Belongs to the transferase hexapeptide repeat family.</text>
</comment>
<feature type="compositionally biased region" description="Low complexity" evidence="10">
    <location>
        <begin position="19"/>
        <end position="40"/>
    </location>
</feature>
<evidence type="ECO:0000256" key="3">
    <source>
        <dbReference type="ARBA" id="ARBA00013266"/>
    </source>
</evidence>
<keyword evidence="5" id="KW-0028">Amino-acid biosynthesis</keyword>
<evidence type="ECO:0000256" key="6">
    <source>
        <dbReference type="ARBA" id="ARBA00022679"/>
    </source>
</evidence>
<dbReference type="InterPro" id="IPR005881">
    <property type="entry name" value="Ser_O-AcTrfase"/>
</dbReference>
<evidence type="ECO:0000256" key="5">
    <source>
        <dbReference type="ARBA" id="ARBA00022605"/>
    </source>
</evidence>
<evidence type="ECO:0000313" key="12">
    <source>
        <dbReference type="Proteomes" id="UP001201873"/>
    </source>
</evidence>
<dbReference type="PANTHER" id="PTHR42811">
    <property type="entry name" value="SERINE ACETYLTRANSFERASE"/>
    <property type="match status" value="1"/>
</dbReference>
<protein>
    <recommendedName>
        <fullName evidence="4">Serine acetyltransferase</fullName>
        <ecNumber evidence="3">2.3.1.30</ecNumber>
    </recommendedName>
</protein>
<keyword evidence="6 11" id="KW-0808">Transferase</keyword>
<dbReference type="InterPro" id="IPR042122">
    <property type="entry name" value="Ser_AcTrfase_N_sf"/>
</dbReference>
<dbReference type="Proteomes" id="UP001201873">
    <property type="component" value="Unassembled WGS sequence"/>
</dbReference>
<dbReference type="Gene3D" id="1.10.3130.10">
    <property type="entry name" value="serine acetyltransferase, domain 1"/>
    <property type="match status" value="1"/>
</dbReference>
<gene>
    <name evidence="11" type="primary">cysE</name>
    <name evidence="11" type="ORF">MXD59_13440</name>
</gene>